<name>A0A1I2I5D8_9BACT</name>
<sequence length="489" mass="54976">MKRIPQLTLTVLFAVLFFQAATAKVKLPAIVSSNMVLQRNTTVVLWGWADANQQLNIDASWLTAPLQVTADKEGNWRVEVKTNNSTDPQVIKINSSDTNITLDNVVFGEVWLCSGQSNMQQSLDGYAGQPTFGANKAIAHAANPNLRLFTAARKGAKTPLADLEEYTGWEQAHAGNVRSFSAIAYFFGQQLQEILDVPVGMIHTSWGGSSVQAWISKEAMSNYQEVDLDEVDISKTTNRIPTALYNAMIHPLIPYTIKGALWYQGESNRDEPDKYTQLFPVMVKDWRTRWEIGDFPFYYVQIAPFWYNDHEVFNSYKNTAFLRESQLKSAELIPNSGMAVTLDIGSEYCIHPPQKQEVADRLLYFALNQTYGYETVDCNGPVFESKEEKDGGLLLHFKHAEMGLFTPTHLEGFEIAGPDKVFYPAQAKITGRKSILVSSDQVPTPVEVRYGWSNWLEGTLFDTNMLPASSFRTDNWNDATRAEMQEASN</sequence>
<evidence type="ECO:0000313" key="5">
    <source>
        <dbReference type="Proteomes" id="UP000198964"/>
    </source>
</evidence>
<keyword evidence="2" id="KW-0732">Signal</keyword>
<dbReference type="Pfam" id="PF03629">
    <property type="entry name" value="SASA"/>
    <property type="match status" value="1"/>
</dbReference>
<feature type="signal peptide" evidence="2">
    <location>
        <begin position="1"/>
        <end position="23"/>
    </location>
</feature>
<dbReference type="Gene3D" id="3.40.50.1110">
    <property type="entry name" value="SGNH hydrolase"/>
    <property type="match status" value="1"/>
</dbReference>
<proteinExistence type="predicted"/>
<dbReference type="GO" id="GO:0005975">
    <property type="term" value="P:carbohydrate metabolic process"/>
    <property type="evidence" value="ECO:0007669"/>
    <property type="project" value="TreeGrafter"/>
</dbReference>
<accession>A0A1I2I5D8</accession>
<evidence type="ECO:0000256" key="1">
    <source>
        <dbReference type="ARBA" id="ARBA00022801"/>
    </source>
</evidence>
<dbReference type="RefSeq" id="WP_093919970.1">
    <property type="nucleotide sequence ID" value="NZ_FONW01000005.1"/>
</dbReference>
<feature type="chain" id="PRO_5011572180" evidence="2">
    <location>
        <begin position="24"/>
        <end position="489"/>
    </location>
</feature>
<dbReference type="GO" id="GO:0001681">
    <property type="term" value="F:sialate O-acetylesterase activity"/>
    <property type="evidence" value="ECO:0007669"/>
    <property type="project" value="InterPro"/>
</dbReference>
<protein>
    <submittedName>
        <fullName evidence="4">Sialate O-acetylesterase</fullName>
    </submittedName>
</protein>
<dbReference type="AlphaFoldDB" id="A0A1I2I5D8"/>
<dbReference type="InterPro" id="IPR036514">
    <property type="entry name" value="SGNH_hydro_sf"/>
</dbReference>
<dbReference type="PANTHER" id="PTHR22901:SF0">
    <property type="entry name" value="SIALATE O-ACETYLESTERASE"/>
    <property type="match status" value="1"/>
</dbReference>
<reference evidence="4 5" key="1">
    <citation type="submission" date="2016-10" db="EMBL/GenBank/DDBJ databases">
        <authorList>
            <person name="de Groot N.N."/>
        </authorList>
    </citation>
    <scope>NUCLEOTIDE SEQUENCE [LARGE SCALE GENOMIC DNA]</scope>
    <source>
        <strain evidence="4 5">CGMCC 1.9156</strain>
    </source>
</reference>
<dbReference type="SUPFAM" id="SSF52266">
    <property type="entry name" value="SGNH hydrolase"/>
    <property type="match status" value="1"/>
</dbReference>
<dbReference type="InterPro" id="IPR039329">
    <property type="entry name" value="SIAE"/>
</dbReference>
<dbReference type="STRING" id="655355.SAMN05216283_10553"/>
<evidence type="ECO:0000256" key="2">
    <source>
        <dbReference type="SAM" id="SignalP"/>
    </source>
</evidence>
<organism evidence="4 5">
    <name type="scientific">Sunxiuqinia elliptica</name>
    <dbReference type="NCBI Taxonomy" id="655355"/>
    <lineage>
        <taxon>Bacteria</taxon>
        <taxon>Pseudomonadati</taxon>
        <taxon>Bacteroidota</taxon>
        <taxon>Bacteroidia</taxon>
        <taxon>Marinilabiliales</taxon>
        <taxon>Prolixibacteraceae</taxon>
        <taxon>Sunxiuqinia</taxon>
    </lineage>
</organism>
<dbReference type="PANTHER" id="PTHR22901">
    <property type="entry name" value="SIALATE O-ACETYLESTERASE"/>
    <property type="match status" value="1"/>
</dbReference>
<evidence type="ECO:0000313" key="4">
    <source>
        <dbReference type="EMBL" id="SFF35711.1"/>
    </source>
</evidence>
<keyword evidence="5" id="KW-1185">Reference proteome</keyword>
<dbReference type="EMBL" id="FONW01000005">
    <property type="protein sequence ID" value="SFF35711.1"/>
    <property type="molecule type" value="Genomic_DNA"/>
</dbReference>
<dbReference type="Proteomes" id="UP000198964">
    <property type="component" value="Unassembled WGS sequence"/>
</dbReference>
<keyword evidence="1" id="KW-0378">Hydrolase</keyword>
<dbReference type="InterPro" id="IPR005181">
    <property type="entry name" value="SASA"/>
</dbReference>
<feature type="domain" description="Sialate O-acetylesterase" evidence="3">
    <location>
        <begin position="109"/>
        <end position="337"/>
    </location>
</feature>
<gene>
    <name evidence="4" type="ORF">SAMN05216283_10553</name>
</gene>
<evidence type="ECO:0000259" key="3">
    <source>
        <dbReference type="Pfam" id="PF03629"/>
    </source>
</evidence>